<comment type="caution">
    <text evidence="6">The sequence shown here is derived from an EMBL/GenBank/DDBJ whole genome shotgun (WGS) entry which is preliminary data.</text>
</comment>
<accession>A0ABT9M4R4</accession>
<dbReference type="RefSeq" id="WP_307681230.1">
    <property type="nucleotide sequence ID" value="NZ_JAURUP010000015.1"/>
</dbReference>
<dbReference type="PROSITE" id="PS51095">
    <property type="entry name" value="PTS_EIIA_TYPE_3"/>
    <property type="match status" value="1"/>
</dbReference>
<dbReference type="SUPFAM" id="SSF46973">
    <property type="entry name" value="Enzyme IIa from lactose specific PTS, IIa-lac"/>
    <property type="match status" value="1"/>
</dbReference>
<feature type="modified residue" description="Phosphohistidine; by HPr" evidence="5">
    <location>
        <position position="75"/>
    </location>
</feature>
<name>A0ABT9M4R4_9THEO</name>
<sequence length="109" mass="12245">MEYEEIVMQIIVSGGNARTHAMTAIQYAKAGNIAEARKEIEKACEELNKAHEVQTKLIQDEAAGNAREVTLLMVHAQDHLMNAMTVKDLAQEFIDMYEKQLKLESVLAQ</sequence>
<dbReference type="PANTHER" id="PTHR34382">
    <property type="entry name" value="PTS SYSTEM N,N'-DIACETYLCHITOBIOSE-SPECIFIC EIIA COMPONENT"/>
    <property type="match status" value="1"/>
</dbReference>
<proteinExistence type="predicted"/>
<dbReference type="Gene3D" id="1.20.58.80">
    <property type="entry name" value="Phosphotransferase system, lactose/cellobiose-type IIA subunit"/>
    <property type="match status" value="1"/>
</dbReference>
<dbReference type="PIRSF" id="PIRSF000699">
    <property type="entry name" value="PTS_IILac_III"/>
    <property type="match status" value="1"/>
</dbReference>
<evidence type="ECO:0000256" key="5">
    <source>
        <dbReference type="PROSITE-ProRule" id="PRU00418"/>
    </source>
</evidence>
<evidence type="ECO:0000313" key="7">
    <source>
        <dbReference type="Proteomes" id="UP001223886"/>
    </source>
</evidence>
<dbReference type="EMBL" id="JAURUP010000015">
    <property type="protein sequence ID" value="MDP9751119.1"/>
    <property type="molecule type" value="Genomic_DNA"/>
</dbReference>
<keyword evidence="1" id="KW-0813">Transport</keyword>
<organism evidence="6 7">
    <name type="scientific">Thermoanaerobacter pentosaceus</name>
    <dbReference type="NCBI Taxonomy" id="694059"/>
    <lineage>
        <taxon>Bacteria</taxon>
        <taxon>Bacillati</taxon>
        <taxon>Bacillota</taxon>
        <taxon>Clostridia</taxon>
        <taxon>Thermoanaerobacterales</taxon>
        <taxon>Thermoanaerobacteraceae</taxon>
        <taxon>Thermoanaerobacter</taxon>
    </lineage>
</organism>
<dbReference type="CDD" id="cd00215">
    <property type="entry name" value="PTS_IIA_lac"/>
    <property type="match status" value="1"/>
</dbReference>
<protein>
    <submittedName>
        <fullName evidence="6">PTS system cellobiose-specific IIA component</fullName>
    </submittedName>
</protein>
<evidence type="ECO:0000256" key="1">
    <source>
        <dbReference type="ARBA" id="ARBA00022448"/>
    </source>
</evidence>
<gene>
    <name evidence="6" type="ORF">J2S24_001611</name>
</gene>
<reference evidence="6 7" key="1">
    <citation type="submission" date="2023-07" db="EMBL/GenBank/DDBJ databases">
        <title>Genomic Encyclopedia of Type Strains, Phase IV (KMG-IV): sequencing the most valuable type-strain genomes for metagenomic binning, comparative biology and taxonomic classification.</title>
        <authorList>
            <person name="Goeker M."/>
        </authorList>
    </citation>
    <scope>NUCLEOTIDE SEQUENCE [LARGE SCALE GENOMIC DNA]</scope>
    <source>
        <strain evidence="6 7">DSM 25963</strain>
    </source>
</reference>
<dbReference type="Proteomes" id="UP001223886">
    <property type="component" value="Unassembled WGS sequence"/>
</dbReference>
<dbReference type="Pfam" id="PF02255">
    <property type="entry name" value="PTS_IIA"/>
    <property type="match status" value="1"/>
</dbReference>
<evidence type="ECO:0000256" key="4">
    <source>
        <dbReference type="ARBA" id="ARBA00022683"/>
    </source>
</evidence>
<keyword evidence="3" id="KW-0808">Transferase</keyword>
<dbReference type="InterPro" id="IPR036542">
    <property type="entry name" value="PTS_IIA_lac/cel_sf"/>
</dbReference>
<dbReference type="PANTHER" id="PTHR34382:SF7">
    <property type="entry name" value="PTS SYSTEM N,N'-DIACETYLCHITOBIOSE-SPECIFIC EIIA COMPONENT"/>
    <property type="match status" value="1"/>
</dbReference>
<keyword evidence="4" id="KW-0598">Phosphotransferase system</keyword>
<evidence type="ECO:0000256" key="3">
    <source>
        <dbReference type="ARBA" id="ARBA00022679"/>
    </source>
</evidence>
<evidence type="ECO:0000313" key="6">
    <source>
        <dbReference type="EMBL" id="MDP9751119.1"/>
    </source>
</evidence>
<keyword evidence="2" id="KW-0762">Sugar transport</keyword>
<keyword evidence="7" id="KW-1185">Reference proteome</keyword>
<dbReference type="InterPro" id="IPR003188">
    <property type="entry name" value="PTS_IIA_lac/cel"/>
</dbReference>
<evidence type="ECO:0000256" key="2">
    <source>
        <dbReference type="ARBA" id="ARBA00022597"/>
    </source>
</evidence>